<evidence type="ECO:0000256" key="2">
    <source>
        <dbReference type="SAM" id="SignalP"/>
    </source>
</evidence>
<organism evidence="5 6">
    <name type="scientific">Caenorhabditis elegans</name>
    <dbReference type="NCBI Taxonomy" id="6239"/>
    <lineage>
        <taxon>Eukaryota</taxon>
        <taxon>Metazoa</taxon>
        <taxon>Ecdysozoa</taxon>
        <taxon>Nematoda</taxon>
        <taxon>Chromadorea</taxon>
        <taxon>Rhabditida</taxon>
        <taxon>Rhabditina</taxon>
        <taxon>Rhabditomorpha</taxon>
        <taxon>Rhabditoidea</taxon>
        <taxon>Rhabditidae</taxon>
        <taxon>Peloderinae</taxon>
        <taxon>Caenorhabditis</taxon>
    </lineage>
</organism>
<evidence type="ECO:0000313" key="5">
    <source>
        <dbReference type="EMBL" id="CAA92723.2"/>
    </source>
</evidence>
<dbReference type="InParanoid" id="Q17649"/>
<dbReference type="PaxDb" id="6239-C05C12.4"/>
<dbReference type="CTD" id="182252"/>
<protein>
    <submittedName>
        <fullName evidence="5">EGF-like domain-containing protein</fullName>
    </submittedName>
</protein>
<keyword evidence="1" id="KW-0472">Membrane</keyword>
<dbReference type="AlphaFoldDB" id="Q17649"/>
<dbReference type="WormBase" id="C05C12.4">
    <property type="protein sequence ID" value="CE39218"/>
    <property type="gene ID" value="WBGene00007336"/>
</dbReference>
<accession>Q17649</accession>
<keyword evidence="1" id="KW-0812">Transmembrane</keyword>
<feature type="signal peptide" evidence="2">
    <location>
        <begin position="1"/>
        <end position="26"/>
    </location>
</feature>
<keyword evidence="6" id="KW-1185">Reference proteome</keyword>
<dbReference type="PROSITE" id="PS00022">
    <property type="entry name" value="EGF_1"/>
    <property type="match status" value="1"/>
</dbReference>
<dbReference type="EMBL" id="BX284604">
    <property type="protein sequence ID" value="CAA92723.2"/>
    <property type="molecule type" value="Genomic_DNA"/>
</dbReference>
<dbReference type="UCSC" id="C05C12.4">
    <property type="organism name" value="c. elegans"/>
</dbReference>
<evidence type="ECO:0000259" key="4">
    <source>
        <dbReference type="PROSITE" id="PS01186"/>
    </source>
</evidence>
<dbReference type="DIP" id="DIP-26601N"/>
<evidence type="ECO:0000313" key="7">
    <source>
        <dbReference type="WormBase" id="C05C12.4"/>
    </source>
</evidence>
<keyword evidence="1" id="KW-1133">Transmembrane helix</keyword>
<dbReference type="GeneID" id="182252"/>
<dbReference type="FunCoup" id="Q17649">
    <property type="interactions" value="346"/>
</dbReference>
<dbReference type="eggNOG" id="ENOG502THM0">
    <property type="taxonomic scope" value="Eukaryota"/>
</dbReference>
<evidence type="ECO:0000256" key="1">
    <source>
        <dbReference type="SAM" id="Phobius"/>
    </source>
</evidence>
<evidence type="ECO:0000259" key="3">
    <source>
        <dbReference type="PROSITE" id="PS00022"/>
    </source>
</evidence>
<sequence>MFQQKNVKNTIGSIIILLSVLQLLESKEFEPDDCYEPGTIFEENEKNLGFCPCKYGYYGPSCFEIFDCVIGELREDICSDEIENDYDLQWRCAASKKNIVKICTCPPGFRGETCELIMENTVTTYWKTIKQSQKFFEVVYNKSDSFFKVVGSKSCKIFWEYRRLVILVLFAIILEMAWRFTKKQQKQHANCKLRKNGESNGFINQNYDFYPLKSRNLTNLELSEKSTKEHFDVETLSMQTKFSEISEVDDGTISLKETKIEQKIHRPCLHI</sequence>
<dbReference type="RefSeq" id="NP_502110.2">
    <property type="nucleotide sequence ID" value="NM_069709.6"/>
</dbReference>
<feature type="chain" id="PRO_5004185933" evidence="2">
    <location>
        <begin position="27"/>
        <end position="271"/>
    </location>
</feature>
<dbReference type="PROSITE" id="PS01186">
    <property type="entry name" value="EGF_2"/>
    <property type="match status" value="1"/>
</dbReference>
<reference evidence="5 6" key="1">
    <citation type="journal article" date="1998" name="Science">
        <title>Genome sequence of the nematode C. elegans: a platform for investigating biology.</title>
        <authorList>
            <consortium name="The C. elegans sequencing consortium"/>
            <person name="Sulson J.E."/>
            <person name="Waterston R."/>
        </authorList>
    </citation>
    <scope>NUCLEOTIDE SEQUENCE [LARGE SCALE GENOMIC DNA]</scope>
    <source>
        <strain evidence="5 6">Bristol N2</strain>
    </source>
</reference>
<dbReference type="KEGG" id="cel:CELE_C05C12.4"/>
<dbReference type="AGR" id="WB:WBGene00007336"/>
<dbReference type="InterPro" id="IPR000742">
    <property type="entry name" value="EGF"/>
</dbReference>
<name>Q17649_CAEEL</name>
<dbReference type="Bgee" id="WBGene00007336">
    <property type="expression patterns" value="Expressed in larva and 3 other cell types or tissues"/>
</dbReference>
<keyword evidence="2" id="KW-0732">Signal</keyword>
<proteinExistence type="predicted"/>
<dbReference type="OrthoDB" id="5819215at2759"/>
<dbReference type="PIR" id="T18948">
    <property type="entry name" value="T18948"/>
</dbReference>
<evidence type="ECO:0000313" key="6">
    <source>
        <dbReference type="Proteomes" id="UP000001940"/>
    </source>
</evidence>
<dbReference type="HOGENOM" id="CLU_1035247_0_0_1"/>
<dbReference type="Proteomes" id="UP000001940">
    <property type="component" value="Chromosome IV"/>
</dbReference>
<gene>
    <name evidence="5 7" type="ORF">C05C12.4</name>
    <name evidence="5" type="ORF">CELE_C05C12.4</name>
</gene>
<dbReference type="IntAct" id="Q17649">
    <property type="interactions" value="1"/>
</dbReference>
<feature type="transmembrane region" description="Helical" evidence="1">
    <location>
        <begin position="161"/>
        <end position="178"/>
    </location>
</feature>
<feature type="domain" description="EGF-like" evidence="3 4">
    <location>
        <begin position="103"/>
        <end position="114"/>
    </location>
</feature>